<gene>
    <name evidence="2" type="ORF">AYBTSS11_LOCUS27617</name>
</gene>
<evidence type="ECO:0000256" key="1">
    <source>
        <dbReference type="SAM" id="MobiDB-lite"/>
    </source>
</evidence>
<dbReference type="Gramene" id="rna-AYBTSS11_LOCUS27617">
    <property type="protein sequence ID" value="CAJ1975492.1"/>
    <property type="gene ID" value="gene-AYBTSS11_LOCUS27617"/>
</dbReference>
<reference evidence="2" key="1">
    <citation type="submission" date="2023-10" db="EMBL/GenBank/DDBJ databases">
        <authorList>
            <person name="Domelevo Entfellner J.-B."/>
        </authorList>
    </citation>
    <scope>NUCLEOTIDE SEQUENCE</scope>
</reference>
<keyword evidence="3" id="KW-1185">Reference proteome</keyword>
<accession>A0AA86SYZ7</accession>
<organism evidence="2 3">
    <name type="scientific">Sphenostylis stenocarpa</name>
    <dbReference type="NCBI Taxonomy" id="92480"/>
    <lineage>
        <taxon>Eukaryota</taxon>
        <taxon>Viridiplantae</taxon>
        <taxon>Streptophyta</taxon>
        <taxon>Embryophyta</taxon>
        <taxon>Tracheophyta</taxon>
        <taxon>Spermatophyta</taxon>
        <taxon>Magnoliopsida</taxon>
        <taxon>eudicotyledons</taxon>
        <taxon>Gunneridae</taxon>
        <taxon>Pentapetalae</taxon>
        <taxon>rosids</taxon>
        <taxon>fabids</taxon>
        <taxon>Fabales</taxon>
        <taxon>Fabaceae</taxon>
        <taxon>Papilionoideae</taxon>
        <taxon>50 kb inversion clade</taxon>
        <taxon>NPAAA clade</taxon>
        <taxon>indigoferoid/millettioid clade</taxon>
        <taxon>Phaseoleae</taxon>
        <taxon>Sphenostylis</taxon>
    </lineage>
</organism>
<dbReference type="Proteomes" id="UP001189624">
    <property type="component" value="Chromosome 9"/>
</dbReference>
<dbReference type="AlphaFoldDB" id="A0AA86SYZ7"/>
<feature type="compositionally biased region" description="Basic residues" evidence="1">
    <location>
        <begin position="1"/>
        <end position="10"/>
    </location>
</feature>
<dbReference type="EMBL" id="OY731406">
    <property type="protein sequence ID" value="CAJ1975492.1"/>
    <property type="molecule type" value="Genomic_DNA"/>
</dbReference>
<protein>
    <submittedName>
        <fullName evidence="2">Uncharacterized protein</fullName>
    </submittedName>
</protein>
<name>A0AA86SYZ7_9FABA</name>
<evidence type="ECO:0000313" key="3">
    <source>
        <dbReference type="Proteomes" id="UP001189624"/>
    </source>
</evidence>
<feature type="region of interest" description="Disordered" evidence="1">
    <location>
        <begin position="1"/>
        <end position="29"/>
    </location>
</feature>
<evidence type="ECO:0000313" key="2">
    <source>
        <dbReference type="EMBL" id="CAJ1975492.1"/>
    </source>
</evidence>
<sequence>MSARARRRCQTKSAKGTASFGKPSIKGRHVSQPNIWTEHTYVGPTHLPRHLLARLMRRTQ</sequence>
<proteinExistence type="predicted"/>